<comment type="function">
    <text evidence="2">This enzyme scavenges exogenous and endogenous cytidine and 2'-deoxycytidine for UMP synthesis.</text>
</comment>
<dbReference type="PROSITE" id="PS00134">
    <property type="entry name" value="TRYPSIN_HIS"/>
    <property type="match status" value="1"/>
</dbReference>
<feature type="compositionally biased region" description="Polar residues" evidence="14">
    <location>
        <begin position="579"/>
        <end position="599"/>
    </location>
</feature>
<sequence length="748" mass="83889">MARLTSSLDMAAYREASYCSLNIAVCCRQHPGPVNQRSTPEVLSPVCSAVTPCKMTAAQSCPILLLFLIFLTKTGVDGSRIIGGHEVVNYTIPFQASLQYNGFHFCGATLINSQWLVTAAHCWRPIHLFKVVLSEHVLSRVEGVEQLFNVSRVVVYYMYNYRTFDNDIMLLKVYHHYLSPVLRVVDVEFIPSCQYYYYFRISNNMICAGSRFGGKDSCQLPNIWKKAHIIALLKPGKDPSAPKNFRPISLLSHTYKLFERLILNRIGIFVDKHLIPEQAGFRPGKSTTSQVLNLTQYIEDGYEEGMVTGVVFVDLSAAYDTVNHRRLLSKILETTRDTGLTELIESMLENRHFFVDLGGKKSRWRRLRNGLPQGSVLAPLLFNIYTNDQPKSADTRRFIYADDLGIGVQATDFKVVEDRLSNTLAELTPYYEENHLRANPSKTQVCAFHLRNREAKRQLKVSWSGTSLEHCEHPVYLGVTLDRCLSFKTHTEKTKCKVSARNNIIRKLTGTTWGANPQTLKSTALALCYSAAEYACPVWERAAHAKKLDPALNASCRLITGCLKSTPTDRARRTEQRRASLTASSMSAQPPPSNGQSEPLGSRRKTPQDVVDQLILRSLGAKKHAYCPYSKFRVGAALLAHDDKVFTGCNVENACYNLGVCAERNAITTAVSEGYRSFKAIAIASDLNDQFISPCGGCRQFMREFGSSWEVYLSKPDGTHVKMDVSELLPLSFGPEDLAMKKIPSETY</sequence>
<dbReference type="InterPro" id="IPR018114">
    <property type="entry name" value="TRYPSIN_HIS"/>
</dbReference>
<evidence type="ECO:0000313" key="18">
    <source>
        <dbReference type="EMBL" id="KAJ3602903.1"/>
    </source>
</evidence>
<feature type="binding site" evidence="13">
    <location>
        <position position="698"/>
    </location>
    <ligand>
        <name>Zn(2+)</name>
        <dbReference type="ChEBI" id="CHEBI:29105"/>
        <note>catalytic</note>
    </ligand>
</feature>
<evidence type="ECO:0000256" key="6">
    <source>
        <dbReference type="ARBA" id="ARBA00022801"/>
    </source>
</evidence>
<dbReference type="Pfam" id="PF00089">
    <property type="entry name" value="Trypsin"/>
    <property type="match status" value="1"/>
</dbReference>
<proteinExistence type="inferred from homology"/>
<dbReference type="GO" id="GO:0004252">
    <property type="term" value="F:serine-type endopeptidase activity"/>
    <property type="evidence" value="ECO:0007669"/>
    <property type="project" value="InterPro"/>
</dbReference>
<dbReference type="GO" id="GO:0055086">
    <property type="term" value="P:nucleobase-containing small molecule metabolic process"/>
    <property type="evidence" value="ECO:0007669"/>
    <property type="project" value="UniProtKB-ARBA"/>
</dbReference>
<dbReference type="Pfam" id="PF00383">
    <property type="entry name" value="dCMP_cyt_deam_1"/>
    <property type="match status" value="1"/>
</dbReference>
<evidence type="ECO:0000256" key="10">
    <source>
        <dbReference type="ARBA" id="ARBA00049558"/>
    </source>
</evidence>
<dbReference type="EC" id="3.5.4.5" evidence="4"/>
<evidence type="ECO:0000256" key="9">
    <source>
        <dbReference type="ARBA" id="ARBA00032005"/>
    </source>
</evidence>
<dbReference type="InterPro" id="IPR000477">
    <property type="entry name" value="RT_dom"/>
</dbReference>
<keyword evidence="6" id="KW-0378">Hydrolase</keyword>
<dbReference type="InterPro" id="IPR009003">
    <property type="entry name" value="Peptidase_S1_PA"/>
</dbReference>
<comment type="similarity">
    <text evidence="3">Belongs to the cytidine and deoxycytidylate deaminase family.</text>
</comment>
<dbReference type="Gene3D" id="3.40.140.10">
    <property type="entry name" value="Cytidine Deaminase, domain 2"/>
    <property type="match status" value="1"/>
</dbReference>
<dbReference type="SMART" id="SM00020">
    <property type="entry name" value="Tryp_SPc"/>
    <property type="match status" value="1"/>
</dbReference>
<dbReference type="FunFam" id="2.40.10.10:FF:000166">
    <property type="entry name" value="Trypsin"/>
    <property type="match status" value="1"/>
</dbReference>
<feature type="domain" description="Reverse transcriptase" evidence="16">
    <location>
        <begin position="213"/>
        <end position="468"/>
    </location>
</feature>
<evidence type="ECO:0000256" key="8">
    <source>
        <dbReference type="ARBA" id="ARBA00023157"/>
    </source>
</evidence>
<dbReference type="InterPro" id="IPR002125">
    <property type="entry name" value="CMP_dCMP_dom"/>
</dbReference>
<comment type="catalytic activity">
    <reaction evidence="10">
        <text>cytidine + H2O + H(+) = uridine + NH4(+)</text>
        <dbReference type="Rhea" id="RHEA:16069"/>
        <dbReference type="ChEBI" id="CHEBI:15377"/>
        <dbReference type="ChEBI" id="CHEBI:15378"/>
        <dbReference type="ChEBI" id="CHEBI:16704"/>
        <dbReference type="ChEBI" id="CHEBI:17562"/>
        <dbReference type="ChEBI" id="CHEBI:28938"/>
        <dbReference type="EC" id="3.5.4.5"/>
    </reaction>
</comment>
<dbReference type="GO" id="GO:0004126">
    <property type="term" value="F:cytidine deaminase activity"/>
    <property type="evidence" value="ECO:0007669"/>
    <property type="project" value="UniProtKB-EC"/>
</dbReference>
<dbReference type="CDD" id="cd01650">
    <property type="entry name" value="RT_nLTR_like"/>
    <property type="match status" value="1"/>
</dbReference>
<feature type="binding site" evidence="12">
    <location>
        <begin position="650"/>
        <end position="656"/>
    </location>
    <ligand>
        <name>substrate</name>
    </ligand>
</feature>
<keyword evidence="8" id="KW-1015">Disulfide bond</keyword>
<feature type="domain" description="Peptidase S1" evidence="15">
    <location>
        <begin position="81"/>
        <end position="336"/>
    </location>
</feature>
<feature type="domain" description="CMP/dCMP-type deaminase" evidence="17">
    <location>
        <begin position="609"/>
        <end position="736"/>
    </location>
</feature>
<feature type="compositionally biased region" description="Basic and acidic residues" evidence="14">
    <location>
        <begin position="568"/>
        <end position="578"/>
    </location>
</feature>
<keyword evidence="5 13" id="KW-0479">Metal-binding</keyword>
<dbReference type="NCBIfam" id="TIGR01354">
    <property type="entry name" value="cyt_deam_tetra"/>
    <property type="match status" value="1"/>
</dbReference>
<dbReference type="GO" id="GO:0006508">
    <property type="term" value="P:proteolysis"/>
    <property type="evidence" value="ECO:0007669"/>
    <property type="project" value="InterPro"/>
</dbReference>
<dbReference type="EMBL" id="JANIIK010000046">
    <property type="protein sequence ID" value="KAJ3602903.1"/>
    <property type="molecule type" value="Genomic_DNA"/>
</dbReference>
<dbReference type="InterPro" id="IPR001254">
    <property type="entry name" value="Trypsin_dom"/>
</dbReference>
<evidence type="ECO:0000259" key="17">
    <source>
        <dbReference type="PROSITE" id="PS51747"/>
    </source>
</evidence>
<dbReference type="InterPro" id="IPR001314">
    <property type="entry name" value="Peptidase_S1A"/>
</dbReference>
<dbReference type="SUPFAM" id="SSF50494">
    <property type="entry name" value="Trypsin-like serine proteases"/>
    <property type="match status" value="1"/>
</dbReference>
<dbReference type="GO" id="GO:0072527">
    <property type="term" value="P:pyrimidine-containing compound metabolic process"/>
    <property type="evidence" value="ECO:0007669"/>
    <property type="project" value="UniProtKB-ARBA"/>
</dbReference>
<dbReference type="PROSITE" id="PS00903">
    <property type="entry name" value="CYT_DCMP_DEAMINASES_1"/>
    <property type="match status" value="1"/>
</dbReference>
<keyword evidence="7 13" id="KW-0862">Zinc</keyword>
<dbReference type="InterPro" id="IPR052560">
    <property type="entry name" value="RdDP_mobile_element"/>
</dbReference>
<dbReference type="SUPFAM" id="SSF53927">
    <property type="entry name" value="Cytidine deaminase-like"/>
    <property type="match status" value="1"/>
</dbReference>
<dbReference type="Gene3D" id="2.40.10.10">
    <property type="entry name" value="Trypsin-like serine proteases"/>
    <property type="match status" value="2"/>
</dbReference>
<dbReference type="InterPro" id="IPR016192">
    <property type="entry name" value="APOBEC/CMP_deaminase_Zn-bd"/>
</dbReference>
<dbReference type="PROSITE" id="PS50240">
    <property type="entry name" value="TRYPSIN_DOM"/>
    <property type="match status" value="1"/>
</dbReference>
<dbReference type="AlphaFoldDB" id="A0A9Q0EAK6"/>
<dbReference type="InterPro" id="IPR016193">
    <property type="entry name" value="Cytidine_deaminase-like"/>
</dbReference>
<accession>A0A9Q0EAK6</accession>
<dbReference type="Pfam" id="PF00078">
    <property type="entry name" value="RVT_1"/>
    <property type="match status" value="1"/>
</dbReference>
<dbReference type="GO" id="GO:0008270">
    <property type="term" value="F:zinc ion binding"/>
    <property type="evidence" value="ECO:0007669"/>
    <property type="project" value="InterPro"/>
</dbReference>
<evidence type="ECO:0000256" key="1">
    <source>
        <dbReference type="ARBA" id="ARBA00001947"/>
    </source>
</evidence>
<protein>
    <recommendedName>
        <fullName evidence="4">cytidine deaminase</fullName>
        <ecNumber evidence="4">3.5.4.5</ecNumber>
    </recommendedName>
    <alternativeName>
        <fullName evidence="9">Cytidine aminohydrolase</fullName>
    </alternativeName>
</protein>
<dbReference type="InterPro" id="IPR006262">
    <property type="entry name" value="Cyt_deam_tetra"/>
</dbReference>
<dbReference type="FunFam" id="3.40.140.10:FF:000008">
    <property type="entry name" value="Cytidine deaminase"/>
    <property type="match status" value="1"/>
</dbReference>
<dbReference type="InterPro" id="IPR043504">
    <property type="entry name" value="Peptidase_S1_PA_chymotrypsin"/>
</dbReference>
<keyword evidence="19" id="KW-1185">Reference proteome</keyword>
<dbReference type="PANTHER" id="PTHR36688:SF1">
    <property type="entry name" value="ENDONUCLEASE_EXONUCLEASE_PHOSPHATASE DOMAIN-CONTAINING PROTEIN"/>
    <property type="match status" value="1"/>
</dbReference>
<dbReference type="PANTHER" id="PTHR36688">
    <property type="entry name" value="ENDO/EXONUCLEASE/PHOSPHATASE DOMAIN-CONTAINING PROTEIN"/>
    <property type="match status" value="1"/>
</dbReference>
<gene>
    <name evidence="18" type="ORF">NHX12_030648</name>
</gene>
<name>A0A9Q0EAK6_9TELE</name>
<dbReference type="PRINTS" id="PR00722">
    <property type="entry name" value="CHYMOTRYPSIN"/>
</dbReference>
<dbReference type="CDD" id="cd00190">
    <property type="entry name" value="Tryp_SPc"/>
    <property type="match status" value="1"/>
</dbReference>
<evidence type="ECO:0000256" key="7">
    <source>
        <dbReference type="ARBA" id="ARBA00022833"/>
    </source>
</evidence>
<feature type="binding site" evidence="13">
    <location>
        <position position="695"/>
    </location>
    <ligand>
        <name>Zn(2+)</name>
        <dbReference type="ChEBI" id="CHEBI:29105"/>
        <note>catalytic</note>
    </ligand>
</feature>
<evidence type="ECO:0000256" key="13">
    <source>
        <dbReference type="PIRSR" id="PIRSR606262-3"/>
    </source>
</evidence>
<evidence type="ECO:0000256" key="5">
    <source>
        <dbReference type="ARBA" id="ARBA00022723"/>
    </source>
</evidence>
<dbReference type="PROSITE" id="PS51747">
    <property type="entry name" value="CYT_DCMP_DEAMINASES_2"/>
    <property type="match status" value="1"/>
</dbReference>
<evidence type="ECO:0000313" key="19">
    <source>
        <dbReference type="Proteomes" id="UP001148018"/>
    </source>
</evidence>
<evidence type="ECO:0000256" key="4">
    <source>
        <dbReference type="ARBA" id="ARBA00012783"/>
    </source>
</evidence>
<evidence type="ECO:0000256" key="3">
    <source>
        <dbReference type="ARBA" id="ARBA00006576"/>
    </source>
</evidence>
<reference evidence="18" key="1">
    <citation type="submission" date="2022-07" db="EMBL/GenBank/DDBJ databases">
        <title>Chromosome-level genome of Muraenolepis orangiensis.</title>
        <authorList>
            <person name="Kim J."/>
        </authorList>
    </citation>
    <scope>NUCLEOTIDE SEQUENCE</scope>
    <source>
        <strain evidence="18">KU_S4_2022</strain>
        <tissue evidence="18">Muscle</tissue>
    </source>
</reference>
<evidence type="ECO:0000256" key="11">
    <source>
        <dbReference type="PIRSR" id="PIRSR606262-1"/>
    </source>
</evidence>
<organism evidence="18 19">
    <name type="scientific">Muraenolepis orangiensis</name>
    <name type="common">Patagonian moray cod</name>
    <dbReference type="NCBI Taxonomy" id="630683"/>
    <lineage>
        <taxon>Eukaryota</taxon>
        <taxon>Metazoa</taxon>
        <taxon>Chordata</taxon>
        <taxon>Craniata</taxon>
        <taxon>Vertebrata</taxon>
        <taxon>Euteleostomi</taxon>
        <taxon>Actinopterygii</taxon>
        <taxon>Neopterygii</taxon>
        <taxon>Teleostei</taxon>
        <taxon>Neoteleostei</taxon>
        <taxon>Acanthomorphata</taxon>
        <taxon>Zeiogadaria</taxon>
        <taxon>Gadariae</taxon>
        <taxon>Gadiformes</taxon>
        <taxon>Muraenolepidoidei</taxon>
        <taxon>Muraenolepididae</taxon>
        <taxon>Muraenolepis</taxon>
    </lineage>
</organism>
<comment type="cofactor">
    <cofactor evidence="1 13">
        <name>Zn(2+)</name>
        <dbReference type="ChEBI" id="CHEBI:29105"/>
    </cofactor>
</comment>
<evidence type="ECO:0000256" key="12">
    <source>
        <dbReference type="PIRSR" id="PIRSR606262-2"/>
    </source>
</evidence>
<dbReference type="OrthoDB" id="414540at2759"/>
<dbReference type="SUPFAM" id="SSF56672">
    <property type="entry name" value="DNA/RNA polymerases"/>
    <property type="match status" value="1"/>
</dbReference>
<evidence type="ECO:0000259" key="15">
    <source>
        <dbReference type="PROSITE" id="PS50240"/>
    </source>
</evidence>
<feature type="active site" description="Proton donor" evidence="11">
    <location>
        <position position="663"/>
    </location>
</feature>
<dbReference type="NCBIfam" id="NF004064">
    <property type="entry name" value="PRK05578.1"/>
    <property type="match status" value="1"/>
</dbReference>
<dbReference type="PROSITE" id="PS50878">
    <property type="entry name" value="RT_POL"/>
    <property type="match status" value="1"/>
</dbReference>
<evidence type="ECO:0000256" key="2">
    <source>
        <dbReference type="ARBA" id="ARBA00003949"/>
    </source>
</evidence>
<dbReference type="Proteomes" id="UP001148018">
    <property type="component" value="Unassembled WGS sequence"/>
</dbReference>
<evidence type="ECO:0000256" key="14">
    <source>
        <dbReference type="SAM" id="MobiDB-lite"/>
    </source>
</evidence>
<dbReference type="CDD" id="cd01283">
    <property type="entry name" value="cytidine_deaminase"/>
    <property type="match status" value="1"/>
</dbReference>
<dbReference type="InterPro" id="IPR043502">
    <property type="entry name" value="DNA/RNA_pol_sf"/>
</dbReference>
<feature type="region of interest" description="Disordered" evidence="14">
    <location>
        <begin position="568"/>
        <end position="606"/>
    </location>
</feature>
<evidence type="ECO:0000259" key="16">
    <source>
        <dbReference type="PROSITE" id="PS50878"/>
    </source>
</evidence>
<comment type="caution">
    <text evidence="18">The sequence shown here is derived from an EMBL/GenBank/DDBJ whole genome shotgun (WGS) entry which is preliminary data.</text>
</comment>
<feature type="binding site" evidence="13">
    <location>
        <position position="661"/>
    </location>
    <ligand>
        <name>Zn(2+)</name>
        <dbReference type="ChEBI" id="CHEBI:29105"/>
        <note>catalytic</note>
    </ligand>
</feature>